<evidence type="ECO:0000313" key="2">
    <source>
        <dbReference type="Proteomes" id="UP000076584"/>
    </source>
</evidence>
<dbReference type="EMBL" id="LFIW01001864">
    <property type="protein sequence ID" value="KZL80583.1"/>
    <property type="molecule type" value="Genomic_DNA"/>
</dbReference>
<protein>
    <recommendedName>
        <fullName evidence="3">Protein kinase domain-containing protein</fullName>
    </recommendedName>
</protein>
<comment type="caution">
    <text evidence="1">The sequence shown here is derived from an EMBL/GenBank/DDBJ whole genome shotgun (WGS) entry which is preliminary data.</text>
</comment>
<organism evidence="1 2">
    <name type="scientific">Colletotrichum incanum</name>
    <name type="common">Soybean anthracnose fungus</name>
    <dbReference type="NCBI Taxonomy" id="1573173"/>
    <lineage>
        <taxon>Eukaryota</taxon>
        <taxon>Fungi</taxon>
        <taxon>Dikarya</taxon>
        <taxon>Ascomycota</taxon>
        <taxon>Pezizomycotina</taxon>
        <taxon>Sordariomycetes</taxon>
        <taxon>Hypocreomycetidae</taxon>
        <taxon>Glomerellales</taxon>
        <taxon>Glomerellaceae</taxon>
        <taxon>Colletotrichum</taxon>
        <taxon>Colletotrichum spaethianum species complex</taxon>
    </lineage>
</organism>
<dbReference type="Proteomes" id="UP000076584">
    <property type="component" value="Unassembled WGS sequence"/>
</dbReference>
<dbReference type="AlphaFoldDB" id="A0A167AVT9"/>
<keyword evidence="2" id="KW-1185">Reference proteome</keyword>
<evidence type="ECO:0008006" key="3">
    <source>
        <dbReference type="Google" id="ProtNLM"/>
    </source>
</evidence>
<sequence length="410" mass="46021">MPSSSSEDTGASSSAEDGGILLDHKELYSEGRRLRLGLHKPLPPYGSHLYPLPKALTSADMMPSTEDKVYSFTRFVSDPRNAPLNLDENNQHNEDAEMEIEILRIIGGNPAFGYNPGPQKVLCRVVLAPSTSPSKQEQEIPIKGQILFLKIFDALFWHKIVDITKRRLKITIQADSAFSDEFGAYHFLYRCGRTGFSNIAPEFYGGWIAKVTSVSSIFANQFRHVAVLAIEYVDGVCLQDLFLPTGPIPKIVKLYTDSSAPASFNTDQDQRMKIIAKVMDGTVTQEFLGLDHRELHLKNVIVSMRNLGQPLEEPRAVLVGYGRALVDDLRTEPARFWKHFPTKNHAVIRFGWHRLDPFKGWIPLAWRGPAHDIDDAPLLDKWMVETFGPLTDNLEYTTFVPETLPTGAVS</sequence>
<name>A0A167AVT9_COLIC</name>
<reference evidence="1 2" key="1">
    <citation type="submission" date="2015-06" db="EMBL/GenBank/DDBJ databases">
        <title>Survival trade-offs in plant roots during colonization by closely related pathogenic and mutualistic fungi.</title>
        <authorList>
            <person name="Hacquard S."/>
            <person name="Kracher B."/>
            <person name="Hiruma K."/>
            <person name="Weinman A."/>
            <person name="Muench P."/>
            <person name="Garrido Oter R."/>
            <person name="Ver Loren van Themaat E."/>
            <person name="Dallerey J.-F."/>
            <person name="Damm U."/>
            <person name="Henrissat B."/>
            <person name="Lespinet O."/>
            <person name="Thon M."/>
            <person name="Kemen E."/>
            <person name="McHardy A.C."/>
            <person name="Schulze-Lefert P."/>
            <person name="O'Connell R.J."/>
        </authorList>
    </citation>
    <scope>NUCLEOTIDE SEQUENCE [LARGE SCALE GENOMIC DNA]</scope>
    <source>
        <strain evidence="1 2">MAFF 238704</strain>
    </source>
</reference>
<gene>
    <name evidence="1" type="ORF">CI238_10556</name>
</gene>
<evidence type="ECO:0000313" key="1">
    <source>
        <dbReference type="EMBL" id="KZL80583.1"/>
    </source>
</evidence>
<accession>A0A167AVT9</accession>
<proteinExistence type="predicted"/>